<organism evidence="2 3">
    <name type="scientific">Litchfieldella rifensis</name>
    <dbReference type="NCBI Taxonomy" id="762643"/>
    <lineage>
        <taxon>Bacteria</taxon>
        <taxon>Pseudomonadati</taxon>
        <taxon>Pseudomonadota</taxon>
        <taxon>Gammaproteobacteria</taxon>
        <taxon>Oceanospirillales</taxon>
        <taxon>Halomonadaceae</taxon>
        <taxon>Litchfieldella</taxon>
    </lineage>
</organism>
<dbReference type="EMBL" id="JBHRUG010000031">
    <property type="protein sequence ID" value="MFC3285541.1"/>
    <property type="molecule type" value="Genomic_DNA"/>
</dbReference>
<dbReference type="RefSeq" id="WP_386776307.1">
    <property type="nucleotide sequence ID" value="NZ_JBHRUG010000031.1"/>
</dbReference>
<keyword evidence="1" id="KW-0812">Transmembrane</keyword>
<evidence type="ECO:0000313" key="3">
    <source>
        <dbReference type="Proteomes" id="UP001595579"/>
    </source>
</evidence>
<protein>
    <recommendedName>
        <fullName evidence="4">Transmembrane protein</fullName>
    </recommendedName>
</protein>
<evidence type="ECO:0000313" key="2">
    <source>
        <dbReference type="EMBL" id="MFC3285541.1"/>
    </source>
</evidence>
<keyword evidence="3" id="KW-1185">Reference proteome</keyword>
<dbReference type="Proteomes" id="UP001595579">
    <property type="component" value="Unassembled WGS sequence"/>
</dbReference>
<comment type="caution">
    <text evidence="2">The sequence shown here is derived from an EMBL/GenBank/DDBJ whole genome shotgun (WGS) entry which is preliminary data.</text>
</comment>
<keyword evidence="1" id="KW-1133">Transmembrane helix</keyword>
<feature type="transmembrane region" description="Helical" evidence="1">
    <location>
        <begin position="36"/>
        <end position="54"/>
    </location>
</feature>
<evidence type="ECO:0008006" key="4">
    <source>
        <dbReference type="Google" id="ProtNLM"/>
    </source>
</evidence>
<accession>A0ABV7LTS0</accession>
<reference evidence="3" key="1">
    <citation type="journal article" date="2019" name="Int. J. Syst. Evol. Microbiol.">
        <title>The Global Catalogue of Microorganisms (GCM) 10K type strain sequencing project: providing services to taxonomists for standard genome sequencing and annotation.</title>
        <authorList>
            <consortium name="The Broad Institute Genomics Platform"/>
            <consortium name="The Broad Institute Genome Sequencing Center for Infectious Disease"/>
            <person name="Wu L."/>
            <person name="Ma J."/>
        </authorList>
    </citation>
    <scope>NUCLEOTIDE SEQUENCE [LARGE SCALE GENOMIC DNA]</scope>
    <source>
        <strain evidence="3">CECT 7698</strain>
    </source>
</reference>
<feature type="transmembrane region" description="Helical" evidence="1">
    <location>
        <begin position="12"/>
        <end position="30"/>
    </location>
</feature>
<evidence type="ECO:0000256" key="1">
    <source>
        <dbReference type="SAM" id="Phobius"/>
    </source>
</evidence>
<feature type="transmembrane region" description="Helical" evidence="1">
    <location>
        <begin position="75"/>
        <end position="97"/>
    </location>
</feature>
<gene>
    <name evidence="2" type="ORF">ACFOEV_18220</name>
</gene>
<proteinExistence type="predicted"/>
<name>A0ABV7LTS0_9GAMM</name>
<feature type="transmembrane region" description="Helical" evidence="1">
    <location>
        <begin position="117"/>
        <end position="135"/>
    </location>
</feature>
<keyword evidence="1" id="KW-0472">Membrane</keyword>
<sequence>MRVARTSADAIAMLEGLMWLLLSWSVSFSIHQGTTMPTMGALSLVGTIILVTWGHRPMRLILGRFRIRRRRTEMWMHVLALPLLLALLLAVLIEALVSPLNGAQKMLLFNVLASAGWMVFAITLLIKGAMFTVSSKNKKKKPNRRTQD</sequence>